<evidence type="ECO:0000313" key="2">
    <source>
        <dbReference type="Proteomes" id="UP001139486"/>
    </source>
</evidence>
<gene>
    <name evidence="1" type="ORF">M9979_12570</name>
</gene>
<evidence type="ECO:0000313" key="1">
    <source>
        <dbReference type="EMBL" id="MCP3735708.1"/>
    </source>
</evidence>
<name>A0A9X2HY79_9SPHN</name>
<sequence>MKTINEANIAMQEAGKIGIARAKAAQTASAPGVAFQPEVEIRGLKCRSEERVQVCSFEMRLIEFGGATGDWAMVERRYRRTITGSWVERS</sequence>
<proteinExistence type="predicted"/>
<protein>
    <submittedName>
        <fullName evidence="1">Uncharacterized protein</fullName>
    </submittedName>
</protein>
<dbReference type="RefSeq" id="WP_254289708.1">
    <property type="nucleotide sequence ID" value="NZ_JAMLDY010000015.1"/>
</dbReference>
<accession>A0A9X2HY79</accession>
<dbReference type="AlphaFoldDB" id="A0A9X2HY79"/>
<comment type="caution">
    <text evidence="1">The sequence shown here is derived from an EMBL/GenBank/DDBJ whole genome shotgun (WGS) entry which is preliminary data.</text>
</comment>
<reference evidence="1" key="1">
    <citation type="submission" date="2022-05" db="EMBL/GenBank/DDBJ databases">
        <title>Sphingomonas sp. strain RP10 Genome sequencing and assembly.</title>
        <authorList>
            <person name="Kim I."/>
        </authorList>
    </citation>
    <scope>NUCLEOTIDE SEQUENCE</scope>
    <source>
        <strain evidence="1">RP10</strain>
    </source>
</reference>
<keyword evidence="2" id="KW-1185">Reference proteome</keyword>
<dbReference type="Proteomes" id="UP001139486">
    <property type="component" value="Unassembled WGS sequence"/>
</dbReference>
<dbReference type="EMBL" id="JAMLDY010000015">
    <property type="protein sequence ID" value="MCP3735708.1"/>
    <property type="molecule type" value="Genomic_DNA"/>
</dbReference>
<organism evidence="1 2">
    <name type="scientific">Sphingomonas liriopis</name>
    <dbReference type="NCBI Taxonomy" id="2949094"/>
    <lineage>
        <taxon>Bacteria</taxon>
        <taxon>Pseudomonadati</taxon>
        <taxon>Pseudomonadota</taxon>
        <taxon>Alphaproteobacteria</taxon>
        <taxon>Sphingomonadales</taxon>
        <taxon>Sphingomonadaceae</taxon>
        <taxon>Sphingomonas</taxon>
    </lineage>
</organism>